<name>A0AC61NNM9_9BACT</name>
<evidence type="ECO:0000313" key="2">
    <source>
        <dbReference type="Proteomes" id="UP000826212"/>
    </source>
</evidence>
<proteinExistence type="predicted"/>
<evidence type="ECO:0000313" key="1">
    <source>
        <dbReference type="EMBL" id="QZE13332.1"/>
    </source>
</evidence>
<keyword evidence="2" id="KW-1185">Reference proteome</keyword>
<reference evidence="1" key="1">
    <citation type="submission" date="2021-08" db="EMBL/GenBank/DDBJ databases">
        <title>Novel anaerobic bacterium isolated from sea squirt in East Sea, Republic of Korea.</title>
        <authorList>
            <person name="Nguyen T.H."/>
            <person name="Li Z."/>
            <person name="Lee Y.-J."/>
            <person name="Ko J."/>
            <person name="Kim S.-G."/>
        </authorList>
    </citation>
    <scope>NUCLEOTIDE SEQUENCE</scope>
    <source>
        <strain evidence="1">KCTC 25031</strain>
    </source>
</reference>
<accession>A0AC61NNM9</accession>
<dbReference type="Proteomes" id="UP000826212">
    <property type="component" value="Chromosome"/>
</dbReference>
<organism evidence="1 2">
    <name type="scientific">Halosquirtibacter laminarini</name>
    <dbReference type="NCBI Taxonomy" id="3374600"/>
    <lineage>
        <taxon>Bacteria</taxon>
        <taxon>Pseudomonadati</taxon>
        <taxon>Bacteroidota</taxon>
        <taxon>Bacteroidia</taxon>
        <taxon>Marinilabiliales</taxon>
        <taxon>Prolixibacteraceae</taxon>
        <taxon>Halosquirtibacter</taxon>
    </lineage>
</organism>
<dbReference type="EMBL" id="CP081303">
    <property type="protein sequence ID" value="QZE13332.1"/>
    <property type="molecule type" value="Genomic_DNA"/>
</dbReference>
<gene>
    <name evidence="1" type="ORF">K4L44_12140</name>
</gene>
<protein>
    <submittedName>
        <fullName evidence="1">Lytic transglycosylase domain-containing protein</fullName>
    </submittedName>
</protein>
<sequence length="319" mass="36634">MSTKQITKIAVIAITSALITSFIFLTTFANKRSQPESIPTTNIVTDIHPVPVVKSMPIPSVVLFANDTLPLDRNYVVESLDRELLVNSYWQSSTLILLKKSKRYFSIIEPILKKNHIPDDFKYLAVAESGLSEVAVSPSGAKGLWQIMSGTAKDYGLTVNTSVDERYHIEKSTEAACKYLQHAYDKFKNWSLVAASYNAGKRGITKQMDLQGAKTYYDMLLNPETARYVYRIIAFKLIFENPSKYNFILNREDYYPPFQTYQVTLNHSIKNFSTFAKDRGISYKELKYYNPWLRKPYLKNSKHRSYTILLPKKAKQKSL</sequence>